<keyword evidence="1" id="KW-1133">Transmembrane helix</keyword>
<evidence type="ECO:0000256" key="2">
    <source>
        <dbReference type="SAM" id="SignalP"/>
    </source>
</evidence>
<keyword evidence="2" id="KW-0732">Signal</keyword>
<dbReference type="Proteomes" id="UP000663829">
    <property type="component" value="Unassembled WGS sequence"/>
</dbReference>
<dbReference type="EMBL" id="CAJOBC010003312">
    <property type="protein sequence ID" value="CAF3777356.1"/>
    <property type="molecule type" value="Genomic_DNA"/>
</dbReference>
<dbReference type="Proteomes" id="UP000681722">
    <property type="component" value="Unassembled WGS sequence"/>
</dbReference>
<keyword evidence="1" id="KW-0812">Transmembrane</keyword>
<feature type="transmembrane region" description="Helical" evidence="1">
    <location>
        <begin position="663"/>
        <end position="686"/>
    </location>
</feature>
<feature type="chain" id="PRO_5036410196" description="LolA-like domain-containing protein" evidence="2">
    <location>
        <begin position="16"/>
        <end position="725"/>
    </location>
</feature>
<keyword evidence="6" id="KW-1185">Reference proteome</keyword>
<evidence type="ECO:0000313" key="5">
    <source>
        <dbReference type="EMBL" id="CAF3777356.1"/>
    </source>
</evidence>
<evidence type="ECO:0000313" key="4">
    <source>
        <dbReference type="EMBL" id="CAF1006066.1"/>
    </source>
</evidence>
<dbReference type="EMBL" id="CAJNOQ010003312">
    <property type="protein sequence ID" value="CAF1006066.1"/>
    <property type="molecule type" value="Genomic_DNA"/>
</dbReference>
<dbReference type="Pfam" id="PF25898">
    <property type="entry name" value="LolA_2nd_metazoa"/>
    <property type="match status" value="1"/>
</dbReference>
<dbReference type="PANTHER" id="PTHR36902:SF1">
    <property type="entry name" value="ENRICHED IN SURFACE-LABELED PROTEOME PROTEIN 9"/>
    <property type="match status" value="1"/>
</dbReference>
<proteinExistence type="predicted"/>
<dbReference type="AlphaFoldDB" id="A0A814H7M2"/>
<keyword evidence="1" id="KW-0472">Membrane</keyword>
<evidence type="ECO:0000259" key="3">
    <source>
        <dbReference type="Pfam" id="PF25898"/>
    </source>
</evidence>
<organism evidence="4 6">
    <name type="scientific">Didymodactylos carnosus</name>
    <dbReference type="NCBI Taxonomy" id="1234261"/>
    <lineage>
        <taxon>Eukaryota</taxon>
        <taxon>Metazoa</taxon>
        <taxon>Spiralia</taxon>
        <taxon>Gnathifera</taxon>
        <taxon>Rotifera</taxon>
        <taxon>Eurotatoria</taxon>
        <taxon>Bdelloidea</taxon>
        <taxon>Philodinida</taxon>
        <taxon>Philodinidae</taxon>
        <taxon>Didymodactylos</taxon>
    </lineage>
</organism>
<feature type="signal peptide" evidence="2">
    <location>
        <begin position="1"/>
        <end position="15"/>
    </location>
</feature>
<name>A0A814H7M2_9BILA</name>
<protein>
    <recommendedName>
        <fullName evidence="3">LolA-like domain-containing protein</fullName>
    </recommendedName>
</protein>
<dbReference type="InterPro" id="IPR058831">
    <property type="entry name" value="LolA-like_dom_2nd"/>
</dbReference>
<gene>
    <name evidence="4" type="ORF">GPM918_LOCUS14015</name>
    <name evidence="5" type="ORF">SRO942_LOCUS14015</name>
</gene>
<dbReference type="PANTHER" id="PTHR36902">
    <property type="entry name" value="ENRICHED IN SURFACE-LABELED PROTEOME PROTEIN 9"/>
    <property type="match status" value="1"/>
</dbReference>
<reference evidence="4" key="1">
    <citation type="submission" date="2021-02" db="EMBL/GenBank/DDBJ databases">
        <authorList>
            <person name="Nowell W R."/>
        </authorList>
    </citation>
    <scope>NUCLEOTIDE SEQUENCE</scope>
</reference>
<dbReference type="OrthoDB" id="5983572at2759"/>
<evidence type="ECO:0000313" key="6">
    <source>
        <dbReference type="Proteomes" id="UP000663829"/>
    </source>
</evidence>
<comment type="caution">
    <text evidence="4">The sequence shown here is derived from an EMBL/GenBank/DDBJ whole genome shotgun (WGS) entry which is preliminary data.</text>
</comment>
<feature type="domain" description="LolA-like" evidence="3">
    <location>
        <begin position="256"/>
        <end position="484"/>
    </location>
</feature>
<sequence>MKILVILAVVIAVNTLNTKEEWNGDPLICELDLNPDPTPPGIQYPTFPDKAEFTLVETAHAISFNLSQFRQVMFQYFYDYSANKMIKVTNFNGIITLEYFYYNSLKTAIYSSNQFCTVKDIPVNLPSDSSSAIMIDNVYHIRPLEQFLAFTITSLNGTLIKPKYIGEDKIRGIPVDTWRTCVIDKTTYRTTKYDWSFAKPNFNMPGGQIRTSYPVQGRSRTSIMVNGSHIAEVDAVLNVFSYKPGIVEQADYFTPPKGVLCHGLVKDEDLVSLEDQGIQWPNLFSVRIGASTSKQMLWRNFHLRYNAQRKILRYDYKPIGNNLQEVVIDHETQHKYTIDRTTGACQITKNLEYDNVDVLKNPIEFFFKFQNYFLNSPKNAFQFVGIRNCRNSIQCIIFAISEGQFPPDTSESWIKTNLEWAWSKRESNSISPTGKYLFDYPVHLYLKLYRKTDDDQPVVENIQYEFYEFNQDVHENEFDVSVCYRSNDLLYKHVAFQLKMNRPISSTLEDVHLDRRVLLNNMVNQLTSTMDISRQRVSNLEIDHNKQNDTLYCIFTILDRPPLNNPADAISVLDARDRLKQGIDGGLFKFEISDGLGDTFIVSAIEGTLEDLKHLYLFDSNVQINNITVFINTTININNTVIVYKEEIREKTVLYQKGSQPGAIVGGLAVGLVFGILTLLIIYQIIIRRQSAGKEGGSGFPNISYRGKKTEEPTLTMDVPISSDA</sequence>
<evidence type="ECO:0000256" key="1">
    <source>
        <dbReference type="SAM" id="Phobius"/>
    </source>
</evidence>
<accession>A0A814H7M2</accession>